<dbReference type="CDD" id="cd17535">
    <property type="entry name" value="REC_NarL-like"/>
    <property type="match status" value="1"/>
</dbReference>
<dbReference type="Pfam" id="PF00072">
    <property type="entry name" value="Response_reg"/>
    <property type="match status" value="1"/>
</dbReference>
<keyword evidence="4" id="KW-0804">Transcription</keyword>
<dbReference type="PANTHER" id="PTHR43214:SF41">
    <property type="entry name" value="NITRATE_NITRITE RESPONSE REGULATOR PROTEIN NARP"/>
    <property type="match status" value="1"/>
</dbReference>
<sequence length="203" mass="21582">MADDHALVRQGVKGAIDAGEEFSIAAEAADGIQAIIQVKKHRPNLLVLDIAMPHSNGIEVIDEVHRWSPETKILVLTGLTSGGVLRQARQAGANGVFLKSDDIDALLDAARAIMAGNEAFSPRVQAALDCPALGADLTPRERQVLQGLARGDSIAVIADRLSISANTADKHRTSIMRKLGVHSAGELMALAHREGLLEISRHT</sequence>
<evidence type="ECO:0000313" key="9">
    <source>
        <dbReference type="Proteomes" id="UP001596116"/>
    </source>
</evidence>
<dbReference type="Gene3D" id="3.40.50.2300">
    <property type="match status" value="1"/>
</dbReference>
<reference evidence="8 9" key="1">
    <citation type="submission" date="2024-09" db="EMBL/GenBank/DDBJ databases">
        <authorList>
            <person name="Zhang Z.-H."/>
        </authorList>
    </citation>
    <scope>NUCLEOTIDE SEQUENCE [LARGE SCALE GENOMIC DNA]</scope>
    <source>
        <strain evidence="8 9">HHTR114</strain>
    </source>
</reference>
<dbReference type="InterPro" id="IPR011006">
    <property type="entry name" value="CheY-like_superfamily"/>
</dbReference>
<keyword evidence="1 5" id="KW-0597">Phosphoprotein</keyword>
<dbReference type="InterPro" id="IPR000792">
    <property type="entry name" value="Tscrpt_reg_LuxR_C"/>
</dbReference>
<name>A0ABW1KYG0_9PROT</name>
<evidence type="ECO:0000256" key="2">
    <source>
        <dbReference type="ARBA" id="ARBA00023015"/>
    </source>
</evidence>
<dbReference type="Pfam" id="PF00196">
    <property type="entry name" value="GerE"/>
    <property type="match status" value="1"/>
</dbReference>
<keyword evidence="2" id="KW-0805">Transcription regulation</keyword>
<feature type="domain" description="Response regulatory" evidence="7">
    <location>
        <begin position="1"/>
        <end position="114"/>
    </location>
</feature>
<dbReference type="PANTHER" id="PTHR43214">
    <property type="entry name" value="TWO-COMPONENT RESPONSE REGULATOR"/>
    <property type="match status" value="1"/>
</dbReference>
<dbReference type="PROSITE" id="PS50110">
    <property type="entry name" value="RESPONSE_REGULATORY"/>
    <property type="match status" value="1"/>
</dbReference>
<feature type="modified residue" description="4-aspartylphosphate" evidence="5">
    <location>
        <position position="49"/>
    </location>
</feature>
<evidence type="ECO:0000256" key="3">
    <source>
        <dbReference type="ARBA" id="ARBA00023125"/>
    </source>
</evidence>
<feature type="domain" description="HTH luxR-type" evidence="6">
    <location>
        <begin position="130"/>
        <end position="195"/>
    </location>
</feature>
<dbReference type="PRINTS" id="PR00038">
    <property type="entry name" value="HTHLUXR"/>
</dbReference>
<dbReference type="Proteomes" id="UP001596116">
    <property type="component" value="Unassembled WGS sequence"/>
</dbReference>
<evidence type="ECO:0000256" key="4">
    <source>
        <dbReference type="ARBA" id="ARBA00023163"/>
    </source>
</evidence>
<protein>
    <submittedName>
        <fullName evidence="8">Response regulator</fullName>
    </submittedName>
</protein>
<proteinExistence type="predicted"/>
<evidence type="ECO:0000313" key="8">
    <source>
        <dbReference type="EMBL" id="MFC6035676.1"/>
    </source>
</evidence>
<dbReference type="EMBL" id="JBHPON010000001">
    <property type="protein sequence ID" value="MFC6035676.1"/>
    <property type="molecule type" value="Genomic_DNA"/>
</dbReference>
<organism evidence="8 9">
    <name type="scientific">Hyphococcus aureus</name>
    <dbReference type="NCBI Taxonomy" id="2666033"/>
    <lineage>
        <taxon>Bacteria</taxon>
        <taxon>Pseudomonadati</taxon>
        <taxon>Pseudomonadota</taxon>
        <taxon>Alphaproteobacteria</taxon>
        <taxon>Parvularculales</taxon>
        <taxon>Parvularculaceae</taxon>
        <taxon>Hyphococcus</taxon>
    </lineage>
</organism>
<evidence type="ECO:0000256" key="1">
    <source>
        <dbReference type="ARBA" id="ARBA00022553"/>
    </source>
</evidence>
<dbReference type="SMART" id="SM00421">
    <property type="entry name" value="HTH_LUXR"/>
    <property type="match status" value="1"/>
</dbReference>
<dbReference type="SMART" id="SM00448">
    <property type="entry name" value="REC"/>
    <property type="match status" value="1"/>
</dbReference>
<evidence type="ECO:0000259" key="7">
    <source>
        <dbReference type="PROSITE" id="PS50110"/>
    </source>
</evidence>
<keyword evidence="9" id="KW-1185">Reference proteome</keyword>
<dbReference type="PROSITE" id="PS50043">
    <property type="entry name" value="HTH_LUXR_2"/>
    <property type="match status" value="1"/>
</dbReference>
<evidence type="ECO:0000259" key="6">
    <source>
        <dbReference type="PROSITE" id="PS50043"/>
    </source>
</evidence>
<evidence type="ECO:0000256" key="5">
    <source>
        <dbReference type="PROSITE-ProRule" id="PRU00169"/>
    </source>
</evidence>
<dbReference type="InterPro" id="IPR039420">
    <property type="entry name" value="WalR-like"/>
</dbReference>
<dbReference type="SUPFAM" id="SSF52172">
    <property type="entry name" value="CheY-like"/>
    <property type="match status" value="1"/>
</dbReference>
<dbReference type="InterPro" id="IPR001789">
    <property type="entry name" value="Sig_transdc_resp-reg_receiver"/>
</dbReference>
<accession>A0ABW1KYG0</accession>
<keyword evidence="3" id="KW-0238">DNA-binding</keyword>
<comment type="caution">
    <text evidence="8">The sequence shown here is derived from an EMBL/GenBank/DDBJ whole genome shotgun (WGS) entry which is preliminary data.</text>
</comment>
<dbReference type="CDD" id="cd06170">
    <property type="entry name" value="LuxR_C_like"/>
    <property type="match status" value="1"/>
</dbReference>
<dbReference type="SUPFAM" id="SSF46894">
    <property type="entry name" value="C-terminal effector domain of the bipartite response regulators"/>
    <property type="match status" value="1"/>
</dbReference>
<dbReference type="RefSeq" id="WP_379878841.1">
    <property type="nucleotide sequence ID" value="NZ_JBHPON010000001.1"/>
</dbReference>
<gene>
    <name evidence="8" type="ORF">ACFMB1_08990</name>
</gene>
<dbReference type="InterPro" id="IPR058245">
    <property type="entry name" value="NreC/VraR/RcsB-like_REC"/>
</dbReference>
<dbReference type="InterPro" id="IPR016032">
    <property type="entry name" value="Sig_transdc_resp-reg_C-effctor"/>
</dbReference>